<protein>
    <submittedName>
        <fullName evidence="1">Uncharacterized protein</fullName>
    </submittedName>
</protein>
<dbReference type="AlphaFoldDB" id="A0A2K2ACS1"/>
<gene>
    <name evidence="1" type="ORF">POPTR_005G070800</name>
</gene>
<reference evidence="1 2" key="1">
    <citation type="journal article" date="2006" name="Science">
        <title>The genome of black cottonwood, Populus trichocarpa (Torr. &amp; Gray).</title>
        <authorList>
            <person name="Tuskan G.A."/>
            <person name="Difazio S."/>
            <person name="Jansson S."/>
            <person name="Bohlmann J."/>
            <person name="Grigoriev I."/>
            <person name="Hellsten U."/>
            <person name="Putnam N."/>
            <person name="Ralph S."/>
            <person name="Rombauts S."/>
            <person name="Salamov A."/>
            <person name="Schein J."/>
            <person name="Sterck L."/>
            <person name="Aerts A."/>
            <person name="Bhalerao R.R."/>
            <person name="Bhalerao R.P."/>
            <person name="Blaudez D."/>
            <person name="Boerjan W."/>
            <person name="Brun A."/>
            <person name="Brunner A."/>
            <person name="Busov V."/>
            <person name="Campbell M."/>
            <person name="Carlson J."/>
            <person name="Chalot M."/>
            <person name="Chapman J."/>
            <person name="Chen G.L."/>
            <person name="Cooper D."/>
            <person name="Coutinho P.M."/>
            <person name="Couturier J."/>
            <person name="Covert S."/>
            <person name="Cronk Q."/>
            <person name="Cunningham R."/>
            <person name="Davis J."/>
            <person name="Degroeve S."/>
            <person name="Dejardin A."/>
            <person name="Depamphilis C."/>
            <person name="Detter J."/>
            <person name="Dirks B."/>
            <person name="Dubchak I."/>
            <person name="Duplessis S."/>
            <person name="Ehlting J."/>
            <person name="Ellis B."/>
            <person name="Gendler K."/>
            <person name="Goodstein D."/>
            <person name="Gribskov M."/>
            <person name="Grimwood J."/>
            <person name="Groover A."/>
            <person name="Gunter L."/>
            <person name="Hamberger B."/>
            <person name="Heinze B."/>
            <person name="Helariutta Y."/>
            <person name="Henrissat B."/>
            <person name="Holligan D."/>
            <person name="Holt R."/>
            <person name="Huang W."/>
            <person name="Islam-Faridi N."/>
            <person name="Jones S."/>
            <person name="Jones-Rhoades M."/>
            <person name="Jorgensen R."/>
            <person name="Joshi C."/>
            <person name="Kangasjarvi J."/>
            <person name="Karlsson J."/>
            <person name="Kelleher C."/>
            <person name="Kirkpatrick R."/>
            <person name="Kirst M."/>
            <person name="Kohler A."/>
            <person name="Kalluri U."/>
            <person name="Larimer F."/>
            <person name="Leebens-Mack J."/>
            <person name="Leple J.C."/>
            <person name="Locascio P."/>
            <person name="Lou Y."/>
            <person name="Lucas S."/>
            <person name="Martin F."/>
            <person name="Montanini B."/>
            <person name="Napoli C."/>
            <person name="Nelson D.R."/>
            <person name="Nelson C."/>
            <person name="Nieminen K."/>
            <person name="Nilsson O."/>
            <person name="Pereda V."/>
            <person name="Peter G."/>
            <person name="Philippe R."/>
            <person name="Pilate G."/>
            <person name="Poliakov A."/>
            <person name="Razumovskaya J."/>
            <person name="Richardson P."/>
            <person name="Rinaldi C."/>
            <person name="Ritland K."/>
            <person name="Rouze P."/>
            <person name="Ryaboy D."/>
            <person name="Schmutz J."/>
            <person name="Schrader J."/>
            <person name="Segerman B."/>
            <person name="Shin H."/>
            <person name="Siddiqui A."/>
            <person name="Sterky F."/>
            <person name="Terry A."/>
            <person name="Tsai C.J."/>
            <person name="Uberbacher E."/>
            <person name="Unneberg P."/>
            <person name="Vahala J."/>
            <person name="Wall K."/>
            <person name="Wessler S."/>
            <person name="Yang G."/>
            <person name="Yin T."/>
            <person name="Douglas C."/>
            <person name="Marra M."/>
            <person name="Sandberg G."/>
            <person name="Van de Peer Y."/>
            <person name="Rokhsar D."/>
        </authorList>
    </citation>
    <scope>NUCLEOTIDE SEQUENCE [LARGE SCALE GENOMIC DNA]</scope>
    <source>
        <strain evidence="2">cv. Nisqually</strain>
    </source>
</reference>
<evidence type="ECO:0000313" key="2">
    <source>
        <dbReference type="Proteomes" id="UP000006729"/>
    </source>
</evidence>
<dbReference type="Proteomes" id="UP000006729">
    <property type="component" value="Chromosome 5"/>
</dbReference>
<name>A0A2K2ACS1_POPTR</name>
<dbReference type="Gene3D" id="1.20.58.340">
    <property type="entry name" value="Magnesium transport protein CorA, transmembrane region"/>
    <property type="match status" value="1"/>
</dbReference>
<organism evidence="1 2">
    <name type="scientific">Populus trichocarpa</name>
    <name type="common">Western balsam poplar</name>
    <name type="synonym">Populus balsamifera subsp. trichocarpa</name>
    <dbReference type="NCBI Taxonomy" id="3694"/>
    <lineage>
        <taxon>Eukaryota</taxon>
        <taxon>Viridiplantae</taxon>
        <taxon>Streptophyta</taxon>
        <taxon>Embryophyta</taxon>
        <taxon>Tracheophyta</taxon>
        <taxon>Spermatophyta</taxon>
        <taxon>Magnoliopsida</taxon>
        <taxon>eudicotyledons</taxon>
        <taxon>Gunneridae</taxon>
        <taxon>Pentapetalae</taxon>
        <taxon>rosids</taxon>
        <taxon>fabids</taxon>
        <taxon>Malpighiales</taxon>
        <taxon>Salicaceae</taxon>
        <taxon>Saliceae</taxon>
        <taxon>Populus</taxon>
    </lineage>
</organism>
<sequence>MDYNGTDKEGVVEDTWGSPSCFRERLKQEKRSSFSADMKSQEIVGEGANTTMNVPVAAGPRLLPFEFRALEACLESACRCLEREVDAFCTLFIQAMKERQFCVFVLHDSSASVTLSLGNSIVWILKLH</sequence>
<accession>A0A2K2ACS1</accession>
<keyword evidence="2" id="KW-1185">Reference proteome</keyword>
<dbReference type="EMBL" id="CM009294">
    <property type="protein sequence ID" value="PNT35333.1"/>
    <property type="molecule type" value="Genomic_DNA"/>
</dbReference>
<evidence type="ECO:0000313" key="1">
    <source>
        <dbReference type="EMBL" id="PNT35333.1"/>
    </source>
</evidence>
<proteinExistence type="predicted"/>
<dbReference type="InParanoid" id="A0A2K2ACS1"/>